<dbReference type="CDD" id="cd00265">
    <property type="entry name" value="MADS_MEF2_like"/>
    <property type="match status" value="1"/>
</dbReference>
<reference evidence="10 11" key="1">
    <citation type="journal article" date="2019" name="Nat. Plants">
        <title>Genome sequencing of Musa balbisiana reveals subgenome evolution and function divergence in polyploid bananas.</title>
        <authorList>
            <person name="Yao X."/>
        </authorList>
    </citation>
    <scope>NUCLEOTIDE SEQUENCE [LARGE SCALE GENOMIC DNA]</scope>
    <source>
        <strain evidence="11">cv. DH-PKW</strain>
        <tissue evidence="10">Leaves</tissue>
    </source>
</reference>
<keyword evidence="6" id="KW-0175">Coiled coil</keyword>
<dbReference type="GO" id="GO:0005634">
    <property type="term" value="C:nucleus"/>
    <property type="evidence" value="ECO:0007669"/>
    <property type="project" value="UniProtKB-SubCell"/>
</dbReference>
<dbReference type="GO" id="GO:0000977">
    <property type="term" value="F:RNA polymerase II transcription regulatory region sequence-specific DNA binding"/>
    <property type="evidence" value="ECO:0007669"/>
    <property type="project" value="InterPro"/>
</dbReference>
<keyword evidence="3" id="KW-0238">DNA-binding</keyword>
<organism evidence="10 11">
    <name type="scientific">Musa balbisiana</name>
    <name type="common">Banana</name>
    <dbReference type="NCBI Taxonomy" id="52838"/>
    <lineage>
        <taxon>Eukaryota</taxon>
        <taxon>Viridiplantae</taxon>
        <taxon>Streptophyta</taxon>
        <taxon>Embryophyta</taxon>
        <taxon>Tracheophyta</taxon>
        <taxon>Spermatophyta</taxon>
        <taxon>Magnoliopsida</taxon>
        <taxon>Liliopsida</taxon>
        <taxon>Zingiberales</taxon>
        <taxon>Musaceae</taxon>
        <taxon>Musa</taxon>
    </lineage>
</organism>
<evidence type="ECO:0000256" key="7">
    <source>
        <dbReference type="SAM" id="MobiDB-lite"/>
    </source>
</evidence>
<evidence type="ECO:0000256" key="4">
    <source>
        <dbReference type="ARBA" id="ARBA00023163"/>
    </source>
</evidence>
<protein>
    <recommendedName>
        <fullName evidence="12">MADS-box domain-containing protein</fullName>
    </recommendedName>
</protein>
<dbReference type="GO" id="GO:0046983">
    <property type="term" value="F:protein dimerization activity"/>
    <property type="evidence" value="ECO:0007669"/>
    <property type="project" value="InterPro"/>
</dbReference>
<evidence type="ECO:0000259" key="9">
    <source>
        <dbReference type="PROSITE" id="PS51297"/>
    </source>
</evidence>
<evidence type="ECO:0000256" key="3">
    <source>
        <dbReference type="ARBA" id="ARBA00023125"/>
    </source>
</evidence>
<dbReference type="STRING" id="52838.A0A4S8IWE7"/>
<dbReference type="InterPro" id="IPR002100">
    <property type="entry name" value="TF_MADSbox"/>
</dbReference>
<feature type="domain" description="MADS-box" evidence="8">
    <location>
        <begin position="1"/>
        <end position="61"/>
    </location>
</feature>
<evidence type="ECO:0000256" key="5">
    <source>
        <dbReference type="ARBA" id="ARBA00023242"/>
    </source>
</evidence>
<sequence>MVRGKIVIQRIDNSTSRQVTFSKRRNGLMKKAKELAILCDAEVGLVVFSSTGRLYDYASTRAAILNVFAVIIIRKKKENERINIHIFLSEKEARLVKQSLPSPLLLPSNHYPFPTTVVAAPLGQQPSLLAPASRLSEKGRGHRFPTSGPPHRRFYCRRRYPRRTTIAAFPWLQLRSCDSTVSLFLWCDRNRVVVGPSTAAGAGCLHRPCCFPTTSMPPPSFVAEPPPLPATVRQPPLASQLPFWQMEVASLRQQLHNLQENHRQLMGEELSGLSIKDLHDLENQLEMSLHGIRTKKDQLLTDKIQELKWKGNLIYQENMELHMKVNLLDQEHMELHKKVYEKRVDNGDNRDSAILYGFSIAEEANASSHLELNRPQQQANREQTGTSRLW</sequence>
<feature type="region of interest" description="Disordered" evidence="7">
    <location>
        <begin position="370"/>
        <end position="390"/>
    </location>
</feature>
<dbReference type="PROSITE" id="PS50066">
    <property type="entry name" value="MADS_BOX_2"/>
    <property type="match status" value="1"/>
</dbReference>
<dbReference type="Gene3D" id="3.40.1810.10">
    <property type="entry name" value="Transcription factor, MADS-box"/>
    <property type="match status" value="1"/>
</dbReference>
<gene>
    <name evidence="10" type="ORF">C4D60_Mb10t01610</name>
</gene>
<dbReference type="EMBL" id="PYDT01000008">
    <property type="protein sequence ID" value="THU52212.1"/>
    <property type="molecule type" value="Genomic_DNA"/>
</dbReference>
<keyword evidence="11" id="KW-1185">Reference proteome</keyword>
<comment type="subcellular location">
    <subcellularLocation>
        <location evidence="1">Nucleus</location>
    </subcellularLocation>
</comment>
<keyword evidence="5" id="KW-0539">Nucleus</keyword>
<comment type="caution">
    <text evidence="10">The sequence shown here is derived from an EMBL/GenBank/DDBJ whole genome shotgun (WGS) entry which is preliminary data.</text>
</comment>
<evidence type="ECO:0008006" key="12">
    <source>
        <dbReference type="Google" id="ProtNLM"/>
    </source>
</evidence>
<evidence type="ECO:0000259" key="8">
    <source>
        <dbReference type="PROSITE" id="PS50066"/>
    </source>
</evidence>
<dbReference type="Pfam" id="PF01486">
    <property type="entry name" value="K-box"/>
    <property type="match status" value="1"/>
</dbReference>
<evidence type="ECO:0000256" key="1">
    <source>
        <dbReference type="ARBA" id="ARBA00004123"/>
    </source>
</evidence>
<dbReference type="PROSITE" id="PS00350">
    <property type="entry name" value="MADS_BOX_1"/>
    <property type="match status" value="1"/>
</dbReference>
<evidence type="ECO:0000313" key="10">
    <source>
        <dbReference type="EMBL" id="THU52212.1"/>
    </source>
</evidence>
<dbReference type="InterPro" id="IPR050142">
    <property type="entry name" value="MADS-box/MEF2_TF"/>
</dbReference>
<accession>A0A4S8IWE7</accession>
<dbReference type="GO" id="GO:0045944">
    <property type="term" value="P:positive regulation of transcription by RNA polymerase II"/>
    <property type="evidence" value="ECO:0007669"/>
    <property type="project" value="InterPro"/>
</dbReference>
<dbReference type="PRINTS" id="PR00404">
    <property type="entry name" value="MADSDOMAIN"/>
</dbReference>
<dbReference type="InterPro" id="IPR033896">
    <property type="entry name" value="MEF2-like_N"/>
</dbReference>
<evidence type="ECO:0000313" key="11">
    <source>
        <dbReference type="Proteomes" id="UP000317650"/>
    </source>
</evidence>
<keyword evidence="4" id="KW-0804">Transcription</keyword>
<dbReference type="PROSITE" id="PS51297">
    <property type="entry name" value="K_BOX"/>
    <property type="match status" value="1"/>
</dbReference>
<feature type="coiled-coil region" evidence="6">
    <location>
        <begin position="241"/>
        <end position="268"/>
    </location>
</feature>
<dbReference type="InterPro" id="IPR002487">
    <property type="entry name" value="TF_Kbox"/>
</dbReference>
<dbReference type="InterPro" id="IPR036879">
    <property type="entry name" value="TF_MADSbox_sf"/>
</dbReference>
<dbReference type="Pfam" id="PF00319">
    <property type="entry name" value="SRF-TF"/>
    <property type="match status" value="1"/>
</dbReference>
<evidence type="ECO:0000256" key="6">
    <source>
        <dbReference type="SAM" id="Coils"/>
    </source>
</evidence>
<dbReference type="GO" id="GO:0003700">
    <property type="term" value="F:DNA-binding transcription factor activity"/>
    <property type="evidence" value="ECO:0007669"/>
    <property type="project" value="InterPro"/>
</dbReference>
<dbReference type="PANTHER" id="PTHR48019">
    <property type="entry name" value="SERUM RESPONSE FACTOR HOMOLOG"/>
    <property type="match status" value="1"/>
</dbReference>
<evidence type="ECO:0000256" key="2">
    <source>
        <dbReference type="ARBA" id="ARBA00023015"/>
    </source>
</evidence>
<dbReference type="SMART" id="SM00432">
    <property type="entry name" value="MADS"/>
    <property type="match status" value="1"/>
</dbReference>
<keyword evidence="2" id="KW-0805">Transcription regulation</keyword>
<proteinExistence type="predicted"/>
<feature type="domain" description="K-box" evidence="9">
    <location>
        <begin position="241"/>
        <end position="331"/>
    </location>
</feature>
<dbReference type="AlphaFoldDB" id="A0A4S8IWE7"/>
<dbReference type="SUPFAM" id="SSF55455">
    <property type="entry name" value="SRF-like"/>
    <property type="match status" value="1"/>
</dbReference>
<dbReference type="Proteomes" id="UP000317650">
    <property type="component" value="Chromosome 10"/>
</dbReference>
<name>A0A4S8IWE7_MUSBA</name>